<dbReference type="EMBL" id="JARBHB010000001">
    <property type="protein sequence ID" value="KAJ8897403.1"/>
    <property type="molecule type" value="Genomic_DNA"/>
</dbReference>
<organism evidence="2 3">
    <name type="scientific">Dryococelus australis</name>
    <dbReference type="NCBI Taxonomy" id="614101"/>
    <lineage>
        <taxon>Eukaryota</taxon>
        <taxon>Metazoa</taxon>
        <taxon>Ecdysozoa</taxon>
        <taxon>Arthropoda</taxon>
        <taxon>Hexapoda</taxon>
        <taxon>Insecta</taxon>
        <taxon>Pterygota</taxon>
        <taxon>Neoptera</taxon>
        <taxon>Polyneoptera</taxon>
        <taxon>Phasmatodea</taxon>
        <taxon>Verophasmatodea</taxon>
        <taxon>Anareolatae</taxon>
        <taxon>Phasmatidae</taxon>
        <taxon>Eurycanthinae</taxon>
        <taxon>Dryococelus</taxon>
    </lineage>
</organism>
<evidence type="ECO:0000256" key="1">
    <source>
        <dbReference type="SAM" id="MobiDB-lite"/>
    </source>
</evidence>
<sequence>MIGTKDTGDADNTGLTSKKIPGNGRVTDAAKRLPHQTHETGENCKCKRLKCFENACSYDEQNVYLAGLITVCEAATRRPRKEEDEADFYSASYKYTIRVKRDGFAVDIPICCKAMLALHGIIAQPQMFPNYTTVGIHEHINSYKGRHSAHYNFNDSKRLYLSETLNIRKIHQLYTEKYTNNKVSYETFRNLYNTKHNISFDFPRRDTCSSSDSYKVNKESLEAQLAKVQVGNEDVLALAPSKAQEITRDLNKMETEHKLH</sequence>
<name>A0ABQ9IL19_9NEOP</name>
<reference evidence="2 3" key="1">
    <citation type="submission" date="2023-02" db="EMBL/GenBank/DDBJ databases">
        <title>LHISI_Scaffold_Assembly.</title>
        <authorList>
            <person name="Stuart O.P."/>
            <person name="Cleave R."/>
            <person name="Magrath M.J.L."/>
            <person name="Mikheyev A.S."/>
        </authorList>
    </citation>
    <scope>NUCLEOTIDE SEQUENCE [LARGE SCALE GENOMIC DNA]</scope>
    <source>
        <strain evidence="2">Daus_M_001</strain>
        <tissue evidence="2">Leg muscle</tissue>
    </source>
</reference>
<evidence type="ECO:0000313" key="3">
    <source>
        <dbReference type="Proteomes" id="UP001159363"/>
    </source>
</evidence>
<proteinExistence type="predicted"/>
<protein>
    <submittedName>
        <fullName evidence="2">Uncharacterized protein</fullName>
    </submittedName>
</protein>
<dbReference type="Proteomes" id="UP001159363">
    <property type="component" value="Chromosome 1"/>
</dbReference>
<keyword evidence="3" id="KW-1185">Reference proteome</keyword>
<evidence type="ECO:0000313" key="2">
    <source>
        <dbReference type="EMBL" id="KAJ8897403.1"/>
    </source>
</evidence>
<gene>
    <name evidence="2" type="ORF">PR048_002749</name>
</gene>
<comment type="caution">
    <text evidence="2">The sequence shown here is derived from an EMBL/GenBank/DDBJ whole genome shotgun (WGS) entry which is preliminary data.</text>
</comment>
<feature type="region of interest" description="Disordered" evidence="1">
    <location>
        <begin position="1"/>
        <end position="26"/>
    </location>
</feature>
<accession>A0ABQ9IL19</accession>